<evidence type="ECO:0000313" key="2">
    <source>
        <dbReference type="Proteomes" id="UP001553843"/>
    </source>
</evidence>
<reference evidence="1 2" key="1">
    <citation type="submission" date="2024-06" db="EMBL/GenBank/DDBJ databases">
        <title>The Natural Products Discovery Center: Release of the First 8490 Sequenced Strains for Exploring Actinobacteria Biosynthetic Diversity.</title>
        <authorList>
            <person name="Kalkreuter E."/>
            <person name="Kautsar S.A."/>
            <person name="Yang D."/>
            <person name="Bader C.D."/>
            <person name="Teijaro C.N."/>
            <person name="Fluegel L."/>
            <person name="Davis C.M."/>
            <person name="Simpson J.R."/>
            <person name="Lauterbach L."/>
            <person name="Steele A.D."/>
            <person name="Gui C."/>
            <person name="Meng S."/>
            <person name="Li G."/>
            <person name="Viehrig K."/>
            <person name="Ye F."/>
            <person name="Su P."/>
            <person name="Kiefer A.F."/>
            <person name="Nichols A."/>
            <person name="Cepeda A.J."/>
            <person name="Yan W."/>
            <person name="Fan B."/>
            <person name="Jiang Y."/>
            <person name="Adhikari A."/>
            <person name="Zheng C.-J."/>
            <person name="Schuster L."/>
            <person name="Cowan T.M."/>
            <person name="Smanski M.J."/>
            <person name="Chevrette M.G."/>
            <person name="De Carvalho L.P.S."/>
            <person name="Shen B."/>
        </authorList>
    </citation>
    <scope>NUCLEOTIDE SEQUENCE [LARGE SCALE GENOMIC DNA]</scope>
    <source>
        <strain evidence="1 2">NPDC047833</strain>
    </source>
</reference>
<dbReference type="EMBL" id="JBEYRS010000012">
    <property type="protein sequence ID" value="MEW2365568.1"/>
    <property type="molecule type" value="Genomic_DNA"/>
</dbReference>
<gene>
    <name evidence="1" type="ORF">AB0887_26915</name>
</gene>
<accession>A0ABV3M1I0</accession>
<dbReference type="Proteomes" id="UP001553843">
    <property type="component" value="Unassembled WGS sequence"/>
</dbReference>
<protein>
    <recommendedName>
        <fullName evidence="3">GIY-YIG nuclease family protein</fullName>
    </recommendedName>
</protein>
<evidence type="ECO:0000313" key="1">
    <source>
        <dbReference type="EMBL" id="MEW2365568.1"/>
    </source>
</evidence>
<proteinExistence type="predicted"/>
<evidence type="ECO:0008006" key="3">
    <source>
        <dbReference type="Google" id="ProtNLM"/>
    </source>
</evidence>
<organism evidence="1 2">
    <name type="scientific">Streptomyces huasconensis</name>
    <dbReference type="NCBI Taxonomy" id="1854574"/>
    <lineage>
        <taxon>Bacteria</taxon>
        <taxon>Bacillati</taxon>
        <taxon>Actinomycetota</taxon>
        <taxon>Actinomycetes</taxon>
        <taxon>Kitasatosporales</taxon>
        <taxon>Streptomycetaceae</taxon>
        <taxon>Streptomyces</taxon>
    </lineage>
</organism>
<keyword evidence="2" id="KW-1185">Reference proteome</keyword>
<sequence length="435" mass="47798">MTVDRSELRDVSTEAAVHIAALMDLFRQACRLQEWTLEEERGLTGWTDVRCKAGHEFCLTALSLVSSPRPFGLDPSEPLCKKCRNAEWVAECLAALKSVAKAQGVSLTATDERDESGEGHVVFAAKCPKAHRFEATGRDATNWRGEPVDILCPDCREAAAFAEGFAKIEAVLRETRSTVAKRYRNAAEIRCHRGHLHTFYVDSHQEREAIRPDFCGACDKIAKFQKFSERAKDLGVTVLESQWIAASRAHRAVCFAGHEFGLIPNKMKRGCPECPRGMYGGTVPPHDVYYIVSGLDATTSRETVKPGISSGSGYNRLRQHAEDGLSVQHLRMSGLPVGMARKLEKFVLDGLDKGGWLSTRGTEYFPAAALPDIMDLAGEWFTDQSGLAVRPIVVDPSDVYDAVTTPQPPDVVDLDVDTAVVFDSDDVEAIAALTR</sequence>
<name>A0ABV3M1I0_9ACTN</name>
<dbReference type="RefSeq" id="WP_359780762.1">
    <property type="nucleotide sequence ID" value="NZ_JBEYRR010000008.1"/>
</dbReference>
<comment type="caution">
    <text evidence="1">The sequence shown here is derived from an EMBL/GenBank/DDBJ whole genome shotgun (WGS) entry which is preliminary data.</text>
</comment>